<proteinExistence type="predicted"/>
<dbReference type="EMBL" id="GBXM01007893">
    <property type="protein sequence ID" value="JAI00685.1"/>
    <property type="molecule type" value="Transcribed_RNA"/>
</dbReference>
<dbReference type="AlphaFoldDB" id="A0A0E9XDE8"/>
<accession>A0A0E9XDE8</accession>
<evidence type="ECO:0000313" key="1">
    <source>
        <dbReference type="EMBL" id="JAI00685.1"/>
    </source>
</evidence>
<sequence length="54" mass="6372">MSQPNAKLFSLNLYINITYFLCFNKNWPFKKNILLHIVATNNCGERNFLITCFV</sequence>
<reference evidence="1" key="2">
    <citation type="journal article" date="2015" name="Fish Shellfish Immunol.">
        <title>Early steps in the European eel (Anguilla anguilla)-Vibrio vulnificus interaction in the gills: Role of the RtxA13 toxin.</title>
        <authorList>
            <person name="Callol A."/>
            <person name="Pajuelo D."/>
            <person name="Ebbesson L."/>
            <person name="Teles M."/>
            <person name="MacKenzie S."/>
            <person name="Amaro C."/>
        </authorList>
    </citation>
    <scope>NUCLEOTIDE SEQUENCE</scope>
</reference>
<protein>
    <submittedName>
        <fullName evidence="1">Uncharacterized protein</fullName>
    </submittedName>
</protein>
<name>A0A0E9XDE8_ANGAN</name>
<reference evidence="1" key="1">
    <citation type="submission" date="2014-11" db="EMBL/GenBank/DDBJ databases">
        <authorList>
            <person name="Amaro Gonzalez C."/>
        </authorList>
    </citation>
    <scope>NUCLEOTIDE SEQUENCE</scope>
</reference>
<organism evidence="1">
    <name type="scientific">Anguilla anguilla</name>
    <name type="common">European freshwater eel</name>
    <name type="synonym">Muraena anguilla</name>
    <dbReference type="NCBI Taxonomy" id="7936"/>
    <lineage>
        <taxon>Eukaryota</taxon>
        <taxon>Metazoa</taxon>
        <taxon>Chordata</taxon>
        <taxon>Craniata</taxon>
        <taxon>Vertebrata</taxon>
        <taxon>Euteleostomi</taxon>
        <taxon>Actinopterygii</taxon>
        <taxon>Neopterygii</taxon>
        <taxon>Teleostei</taxon>
        <taxon>Anguilliformes</taxon>
        <taxon>Anguillidae</taxon>
        <taxon>Anguilla</taxon>
    </lineage>
</organism>